<dbReference type="EMBL" id="BJMN01000096">
    <property type="protein sequence ID" value="GEB62434.1"/>
    <property type="molecule type" value="Genomic_DNA"/>
</dbReference>
<comment type="caution">
    <text evidence="2">The sequence shown here is derived from an EMBL/GenBank/DDBJ whole genome shotgun (WGS) entry which is preliminary data.</text>
</comment>
<dbReference type="InterPro" id="IPR011990">
    <property type="entry name" value="TPR-like_helical_dom_sf"/>
</dbReference>
<keyword evidence="3" id="KW-1185">Reference proteome</keyword>
<evidence type="ECO:0000313" key="3">
    <source>
        <dbReference type="Proteomes" id="UP000315226"/>
    </source>
</evidence>
<dbReference type="Gene3D" id="1.25.40.10">
    <property type="entry name" value="Tetratricopeptide repeat domain"/>
    <property type="match status" value="1"/>
</dbReference>
<feature type="repeat" description="TPR" evidence="1">
    <location>
        <begin position="248"/>
        <end position="281"/>
    </location>
</feature>
<proteinExistence type="predicted"/>
<sequence length="868" mass="100095">MAILSVVLLITAVSGVGWVSPAWKASERWPTFFQDVSEWFMRFFEGAARVVSGGKDGAGLSLRLLCLLLLFFSFVALRRWMLQRNAFKPGPVDVQRLVSSTAGGDSCLEGLTAQLRKQLSETNLYPPSALPAESPAESFLDLLGDIDLEPKKLGTSILRLFSRLRPKVAYTVRGVLRAREQEPTFGITVTVTSYALRGSRTETLWASTWEEAVKAGGYWVMAALVPVTQASRRAPWQEWRGRNLQPELFAAYQEARELSQDRKFDDALDRYYTALRLDPTNIHLRTQIAGTQEKLWLHLDALETYHGAILLDGQSREERNARLRRGPWNPRRSFCKRYRWWRNGLLEARFRYAVVLGMAERTAHQWCRPTVDPADYRKCPRRAHTRSEIRKSLAPALVERYWRTVTHLTPPGVDMPICEEKAARAWLEGELGEQGLDHRNVSLIFQLACAEEMYQLASDYPVLRFLRNSSRRRSRGLTWTSLRLNRDVWAPLRLAWAVNQTETGSVEGLRNDLIWPMEAKDLMKRVELARGWWIWRRTAERLANWQLWPSRPWQDRYNTACIYAVAMGGQRDERKRDDLAVQAVEELEAAARADLTGFHPLMRSWLLIEDPDLEWLRPNDRFIRFEREIYPHDAPDRDRPERPLWAEVMAYDQQLLRGTAQVMEHTWRLRGKLLPAETHLIAQWFITEKSVWQGVHRVAANQGRDWRDREKLLQTIRALADSTLLAKYGLPSKLPELDDLLDDATWFEIGAAKQSVTDFETAIEERLSILSRAIGGATNAVSPIRRSDQWVEAVKHSGTLPNFVMQSAVRQTCADYETAWRALRDQLDPENDEWAFSRSLHQLREPDGVWRLLATLRTRVPAGFRHAG</sequence>
<dbReference type="SUPFAM" id="SSF48452">
    <property type="entry name" value="TPR-like"/>
    <property type="match status" value="1"/>
</dbReference>
<reference evidence="2 3" key="1">
    <citation type="submission" date="2019-06" db="EMBL/GenBank/DDBJ databases">
        <title>Whole genome shotgun sequence of Streptomyces gardneri NBRC 12865.</title>
        <authorList>
            <person name="Hosoyama A."/>
            <person name="Uohara A."/>
            <person name="Ohji S."/>
            <person name="Ichikawa N."/>
        </authorList>
    </citation>
    <scope>NUCLEOTIDE SEQUENCE [LARGE SCALE GENOMIC DNA]</scope>
    <source>
        <strain evidence="2 3">NBRC 12865</strain>
    </source>
</reference>
<dbReference type="OrthoDB" id="3600608at2"/>
<name>A0A4Y3RYI6_9ACTN</name>
<evidence type="ECO:0000256" key="1">
    <source>
        <dbReference type="PROSITE-ProRule" id="PRU00339"/>
    </source>
</evidence>
<dbReference type="PROSITE" id="PS50005">
    <property type="entry name" value="TPR"/>
    <property type="match status" value="1"/>
</dbReference>
<dbReference type="AlphaFoldDB" id="A0A4Y3RYI6"/>
<keyword evidence="1" id="KW-0802">TPR repeat</keyword>
<dbReference type="Proteomes" id="UP000315226">
    <property type="component" value="Unassembled WGS sequence"/>
</dbReference>
<accession>A0A4Y3RYI6</accession>
<protein>
    <submittedName>
        <fullName evidence="2">Uncharacterized protein</fullName>
    </submittedName>
</protein>
<dbReference type="RefSeq" id="WP_141303262.1">
    <property type="nucleotide sequence ID" value="NZ_BJMN01000096.1"/>
</dbReference>
<gene>
    <name evidence="2" type="ORF">SGA01_80390</name>
</gene>
<dbReference type="InterPro" id="IPR019734">
    <property type="entry name" value="TPR_rpt"/>
</dbReference>
<organism evidence="2 3">
    <name type="scientific">Streptomyces gardneri</name>
    <dbReference type="NCBI Taxonomy" id="66892"/>
    <lineage>
        <taxon>Bacteria</taxon>
        <taxon>Bacillati</taxon>
        <taxon>Actinomycetota</taxon>
        <taxon>Actinomycetes</taxon>
        <taxon>Kitasatosporales</taxon>
        <taxon>Streptomycetaceae</taxon>
        <taxon>Streptomyces</taxon>
    </lineage>
</organism>
<evidence type="ECO:0000313" key="2">
    <source>
        <dbReference type="EMBL" id="GEB62434.1"/>
    </source>
</evidence>